<dbReference type="PANTHER" id="PTHR28177:SF1">
    <property type="entry name" value="ALTERED INHERITANCE OF MITOCHONDRIA PROTEIN 19, MITOCHONDRIAL"/>
    <property type="match status" value="1"/>
</dbReference>
<organism evidence="1 2">
    <name type="scientific">Somion occarium</name>
    <dbReference type="NCBI Taxonomy" id="3059160"/>
    <lineage>
        <taxon>Eukaryota</taxon>
        <taxon>Fungi</taxon>
        <taxon>Dikarya</taxon>
        <taxon>Basidiomycota</taxon>
        <taxon>Agaricomycotina</taxon>
        <taxon>Agaricomycetes</taxon>
        <taxon>Polyporales</taxon>
        <taxon>Cerrenaceae</taxon>
        <taxon>Somion</taxon>
    </lineage>
</organism>
<dbReference type="Proteomes" id="UP001497453">
    <property type="component" value="Chromosome 2"/>
</dbReference>
<name>A0ABP1CYS1_9APHY</name>
<protein>
    <submittedName>
        <fullName evidence="1">Uncharacterized protein</fullName>
    </submittedName>
</protein>
<dbReference type="EMBL" id="OZ037945">
    <property type="protein sequence ID" value="CAL1699868.1"/>
    <property type="molecule type" value="Genomic_DNA"/>
</dbReference>
<gene>
    <name evidence="1" type="ORF">GFSPODELE1_LOCUS2883</name>
</gene>
<accession>A0ABP1CYS1</accession>
<evidence type="ECO:0000313" key="1">
    <source>
        <dbReference type="EMBL" id="CAL1699868.1"/>
    </source>
</evidence>
<proteinExistence type="predicted"/>
<sequence>MSSLAPVKDTPSKTQRLQQIADVIRPYSQSPWPMWTVAGIFLASSIVPPNPLRPPLMYRLGFGAIFSGAGYVISTGDVYNGTGIATAWSLTYLFLNLRKSLKPPLSGLSLALSGAALASSTLYGAEYFLLQEKDS</sequence>
<dbReference type="Pfam" id="PF10315">
    <property type="entry name" value="Aim19"/>
    <property type="match status" value="1"/>
</dbReference>
<reference evidence="2" key="1">
    <citation type="submission" date="2024-04" db="EMBL/GenBank/DDBJ databases">
        <authorList>
            <person name="Shaw F."/>
            <person name="Minotto A."/>
        </authorList>
    </citation>
    <scope>NUCLEOTIDE SEQUENCE [LARGE SCALE GENOMIC DNA]</scope>
</reference>
<dbReference type="InterPro" id="IPR019419">
    <property type="entry name" value="AIM19"/>
</dbReference>
<evidence type="ECO:0000313" key="2">
    <source>
        <dbReference type="Proteomes" id="UP001497453"/>
    </source>
</evidence>
<keyword evidence="2" id="KW-1185">Reference proteome</keyword>
<dbReference type="PANTHER" id="PTHR28177">
    <property type="entry name" value="ALTERED INHERITANCE OF MITOCHONDRIA PROTEIN 19, MITOCHONDRIAL"/>
    <property type="match status" value="1"/>
</dbReference>